<organism evidence="2 3">
    <name type="scientific">Photinus pyralis</name>
    <name type="common">Common eastern firefly</name>
    <name type="synonym">Lampyris pyralis</name>
    <dbReference type="NCBI Taxonomy" id="7054"/>
    <lineage>
        <taxon>Eukaryota</taxon>
        <taxon>Metazoa</taxon>
        <taxon>Ecdysozoa</taxon>
        <taxon>Arthropoda</taxon>
        <taxon>Hexapoda</taxon>
        <taxon>Insecta</taxon>
        <taxon>Pterygota</taxon>
        <taxon>Neoptera</taxon>
        <taxon>Endopterygota</taxon>
        <taxon>Coleoptera</taxon>
        <taxon>Polyphaga</taxon>
        <taxon>Elateriformia</taxon>
        <taxon>Elateroidea</taxon>
        <taxon>Lampyridae</taxon>
        <taxon>Lampyrinae</taxon>
        <taxon>Photinus</taxon>
    </lineage>
</organism>
<accession>A0A5N4AI29</accession>
<dbReference type="SUPFAM" id="SSF47565">
    <property type="entry name" value="Insect pheromone/odorant-binding proteins"/>
    <property type="match status" value="1"/>
</dbReference>
<dbReference type="InParanoid" id="A0A5N4AI29"/>
<sequence length="125" mass="14284">MKFSLIVGLSLLTCSAALHMVVPIYLREAWYAMISPYISECVCETRVDPSFVRRTFLETEFPDDSSTGEWNEKELVRQVAGVTPEIASTCNNQTAGLVDVCEKTFNFYQCLVYSVMVEEYYDHKN</sequence>
<dbReference type="CDD" id="cd23992">
    <property type="entry name" value="PBP_GOBP"/>
    <property type="match status" value="1"/>
</dbReference>
<keyword evidence="3" id="KW-1185">Reference proteome</keyword>
<dbReference type="AlphaFoldDB" id="A0A5N4AI29"/>
<dbReference type="GO" id="GO:0005549">
    <property type="term" value="F:odorant binding"/>
    <property type="evidence" value="ECO:0007669"/>
    <property type="project" value="InterPro"/>
</dbReference>
<comment type="caution">
    <text evidence="2">The sequence shown here is derived from an EMBL/GenBank/DDBJ whole genome shotgun (WGS) entry which is preliminary data.</text>
</comment>
<protein>
    <submittedName>
        <fullName evidence="2">Uncharacterized protein</fullName>
    </submittedName>
</protein>
<evidence type="ECO:0000256" key="1">
    <source>
        <dbReference type="SAM" id="SignalP"/>
    </source>
</evidence>
<keyword evidence="1" id="KW-0732">Signal</keyword>
<dbReference type="Proteomes" id="UP000327044">
    <property type="component" value="Unassembled WGS sequence"/>
</dbReference>
<feature type="signal peptide" evidence="1">
    <location>
        <begin position="1"/>
        <end position="17"/>
    </location>
</feature>
<evidence type="ECO:0000313" key="3">
    <source>
        <dbReference type="Proteomes" id="UP000327044"/>
    </source>
</evidence>
<evidence type="ECO:0000313" key="2">
    <source>
        <dbReference type="EMBL" id="KAB0797002.1"/>
    </source>
</evidence>
<dbReference type="InterPro" id="IPR036728">
    <property type="entry name" value="PBP_GOBP_sf"/>
</dbReference>
<name>A0A5N4AI29_PHOPY</name>
<reference evidence="2 3" key="1">
    <citation type="journal article" date="2018" name="Elife">
        <title>Firefly genomes illuminate parallel origins of bioluminescence in beetles.</title>
        <authorList>
            <person name="Fallon T.R."/>
            <person name="Lower S.E."/>
            <person name="Chang C.H."/>
            <person name="Bessho-Uehara M."/>
            <person name="Martin G.J."/>
            <person name="Bewick A.J."/>
            <person name="Behringer M."/>
            <person name="Debat H.J."/>
            <person name="Wong I."/>
            <person name="Day J.C."/>
            <person name="Suvorov A."/>
            <person name="Silva C.J."/>
            <person name="Stanger-Hall K.F."/>
            <person name="Hall D.W."/>
            <person name="Schmitz R.J."/>
            <person name="Nelson D.R."/>
            <person name="Lewis S.M."/>
            <person name="Shigenobu S."/>
            <person name="Bybee S.M."/>
            <person name="Larracuente A.M."/>
            <person name="Oba Y."/>
            <person name="Weng J.K."/>
        </authorList>
    </citation>
    <scope>NUCLEOTIDE SEQUENCE [LARGE SCALE GENOMIC DNA]</scope>
    <source>
        <strain evidence="2">1611_PpyrPB1</strain>
        <tissue evidence="2">Whole body</tissue>
    </source>
</reference>
<gene>
    <name evidence="2" type="ORF">PPYR_11063</name>
</gene>
<proteinExistence type="predicted"/>
<dbReference type="EMBL" id="VVIM01000007">
    <property type="protein sequence ID" value="KAB0797002.1"/>
    <property type="molecule type" value="Genomic_DNA"/>
</dbReference>
<feature type="chain" id="PRO_5024443883" evidence="1">
    <location>
        <begin position="18"/>
        <end position="125"/>
    </location>
</feature>